<feature type="transmembrane region" description="Helical" evidence="1">
    <location>
        <begin position="114"/>
        <end position="134"/>
    </location>
</feature>
<reference evidence="2" key="1">
    <citation type="submission" date="2022-11" db="EMBL/GenBank/DDBJ databases">
        <authorList>
            <person name="Mo P."/>
        </authorList>
    </citation>
    <scope>NUCLEOTIDE SEQUENCE</scope>
    <source>
        <strain evidence="2">HUAS 11-8</strain>
    </source>
</reference>
<evidence type="ECO:0000313" key="2">
    <source>
        <dbReference type="EMBL" id="WAL69518.1"/>
    </source>
</evidence>
<keyword evidence="1" id="KW-1133">Transmembrane helix</keyword>
<sequence length="139" mass="14391">MKLARVILLAAGLAGLAWGAVLLIQWAIPQPDQALVAAGWLIGGPVLHDAVIAPVCGLVGLAVARLAPRHWRAPLTIGLVVSAILALLAVPLLWRAFGAPSQPGLHDRNVLPGLLIALAVVWGLVVVAGVLRTVRSSRS</sequence>
<dbReference type="Proteomes" id="UP001163203">
    <property type="component" value="Chromosome"/>
</dbReference>
<keyword evidence="1" id="KW-0472">Membrane</keyword>
<keyword evidence="1" id="KW-0812">Transmembrane</keyword>
<feature type="transmembrane region" description="Helical" evidence="1">
    <location>
        <begin position="40"/>
        <end position="63"/>
    </location>
</feature>
<evidence type="ECO:0000313" key="3">
    <source>
        <dbReference type="Proteomes" id="UP001163203"/>
    </source>
</evidence>
<name>A0ABY7BFZ5_9PSEU</name>
<accession>A0ABY7BFZ5</accession>
<keyword evidence="3" id="KW-1185">Reference proteome</keyword>
<dbReference type="RefSeq" id="WP_268759602.1">
    <property type="nucleotide sequence ID" value="NZ_CP113836.1"/>
</dbReference>
<evidence type="ECO:0000256" key="1">
    <source>
        <dbReference type="SAM" id="Phobius"/>
    </source>
</evidence>
<organism evidence="2 3">
    <name type="scientific">Amycolatopsis cynarae</name>
    <dbReference type="NCBI Taxonomy" id="2995223"/>
    <lineage>
        <taxon>Bacteria</taxon>
        <taxon>Bacillati</taxon>
        <taxon>Actinomycetota</taxon>
        <taxon>Actinomycetes</taxon>
        <taxon>Pseudonocardiales</taxon>
        <taxon>Pseudonocardiaceae</taxon>
        <taxon>Amycolatopsis</taxon>
    </lineage>
</organism>
<proteinExistence type="predicted"/>
<gene>
    <name evidence="2" type="ORF">ORV05_17655</name>
</gene>
<feature type="transmembrane region" description="Helical" evidence="1">
    <location>
        <begin position="7"/>
        <end position="28"/>
    </location>
</feature>
<protein>
    <submittedName>
        <fullName evidence="2">Uncharacterized protein</fullName>
    </submittedName>
</protein>
<feature type="transmembrane region" description="Helical" evidence="1">
    <location>
        <begin position="75"/>
        <end position="94"/>
    </location>
</feature>
<dbReference type="EMBL" id="CP113836">
    <property type="protein sequence ID" value="WAL69518.1"/>
    <property type="molecule type" value="Genomic_DNA"/>
</dbReference>